<dbReference type="Proteomes" id="UP000322000">
    <property type="component" value="Chromosome 7"/>
</dbReference>
<dbReference type="RefSeq" id="XP_026730359.1">
    <property type="nucleotide sequence ID" value="XM_026874558.1"/>
</dbReference>
<evidence type="ECO:0000313" key="3">
    <source>
        <dbReference type="RefSeq" id="XP_026730359.1"/>
    </source>
</evidence>
<dbReference type="KEGG" id="tnl:113495689"/>
<gene>
    <name evidence="3" type="primary">LOC113495689</name>
</gene>
<dbReference type="InParanoid" id="A0A7E5VPY3"/>
<dbReference type="AlphaFoldDB" id="A0A7E5VPY3"/>
<accession>A0A7E5VPY3</accession>
<dbReference type="GeneID" id="113495689"/>
<protein>
    <submittedName>
        <fullName evidence="3">Uncharacterized protein LOC113495689 isoform X1</fullName>
    </submittedName>
</protein>
<feature type="region of interest" description="Disordered" evidence="1">
    <location>
        <begin position="81"/>
        <end position="146"/>
    </location>
</feature>
<sequence length="146" mass="15782">MVNTLQQIRAKMARRPLNKYDSPMCPCELEAPRVVYEYNVDTPWITYDSSDEDEAIETAAAAMAMRASVYAATVESATLEMSGSADEGATAGPSSASQDGGSPAEYEYSSDEDDMIAPEPTRRSAHAGSSRMARQVTHQGTIRYGT</sequence>
<proteinExistence type="predicted"/>
<keyword evidence="2" id="KW-1185">Reference proteome</keyword>
<reference evidence="3" key="1">
    <citation type="submission" date="2025-08" db="UniProtKB">
        <authorList>
            <consortium name="RefSeq"/>
        </authorList>
    </citation>
    <scope>IDENTIFICATION</scope>
</reference>
<evidence type="ECO:0000313" key="2">
    <source>
        <dbReference type="Proteomes" id="UP000322000"/>
    </source>
</evidence>
<organism evidence="2 3">
    <name type="scientific">Trichoplusia ni</name>
    <name type="common">Cabbage looper</name>
    <dbReference type="NCBI Taxonomy" id="7111"/>
    <lineage>
        <taxon>Eukaryota</taxon>
        <taxon>Metazoa</taxon>
        <taxon>Ecdysozoa</taxon>
        <taxon>Arthropoda</taxon>
        <taxon>Hexapoda</taxon>
        <taxon>Insecta</taxon>
        <taxon>Pterygota</taxon>
        <taxon>Neoptera</taxon>
        <taxon>Endopterygota</taxon>
        <taxon>Lepidoptera</taxon>
        <taxon>Glossata</taxon>
        <taxon>Ditrysia</taxon>
        <taxon>Noctuoidea</taxon>
        <taxon>Noctuidae</taxon>
        <taxon>Plusiinae</taxon>
        <taxon>Trichoplusia</taxon>
    </lineage>
</organism>
<name>A0A7E5VPY3_TRINI</name>
<evidence type="ECO:0000256" key="1">
    <source>
        <dbReference type="SAM" id="MobiDB-lite"/>
    </source>
</evidence>